<name>C5LMT2_PERM5</name>
<feature type="compositionally biased region" description="Basic and acidic residues" evidence="1">
    <location>
        <begin position="72"/>
        <end position="81"/>
    </location>
</feature>
<dbReference type="EMBL" id="GG683573">
    <property type="protein sequence ID" value="EER01973.1"/>
    <property type="molecule type" value="Genomic_DNA"/>
</dbReference>
<keyword evidence="3" id="KW-1185">Reference proteome</keyword>
<gene>
    <name evidence="2" type="ORF">Pmar_PMAR007666</name>
</gene>
<feature type="compositionally biased region" description="Polar residues" evidence="1">
    <location>
        <begin position="34"/>
        <end position="44"/>
    </location>
</feature>
<dbReference type="GeneID" id="9054601"/>
<reference evidence="2 3" key="1">
    <citation type="submission" date="2008-07" db="EMBL/GenBank/DDBJ databases">
        <authorList>
            <person name="El-Sayed N."/>
            <person name="Caler E."/>
            <person name="Inman J."/>
            <person name="Amedeo P."/>
            <person name="Hass B."/>
            <person name="Wortman J."/>
        </authorList>
    </citation>
    <scope>NUCLEOTIDE SEQUENCE [LARGE SCALE GENOMIC DNA]</scope>
    <source>
        <strain evidence="3">ATCC 50983 / TXsc</strain>
    </source>
</reference>
<feature type="region of interest" description="Disordered" evidence="1">
    <location>
        <begin position="22"/>
        <end position="133"/>
    </location>
</feature>
<feature type="compositionally biased region" description="Polar residues" evidence="1">
    <location>
        <begin position="123"/>
        <end position="133"/>
    </location>
</feature>
<proteinExistence type="predicted"/>
<accession>C5LMT2</accession>
<dbReference type="Proteomes" id="UP000007800">
    <property type="component" value="Unassembled WGS sequence"/>
</dbReference>
<organism evidence="3">
    <name type="scientific">Perkinsus marinus (strain ATCC 50983 / TXsc)</name>
    <dbReference type="NCBI Taxonomy" id="423536"/>
    <lineage>
        <taxon>Eukaryota</taxon>
        <taxon>Sar</taxon>
        <taxon>Alveolata</taxon>
        <taxon>Perkinsozoa</taxon>
        <taxon>Perkinsea</taxon>
        <taxon>Perkinsida</taxon>
        <taxon>Perkinsidae</taxon>
        <taxon>Perkinsus</taxon>
    </lineage>
</organism>
<dbReference type="InParanoid" id="C5LMT2"/>
<evidence type="ECO:0000313" key="3">
    <source>
        <dbReference type="Proteomes" id="UP000007800"/>
    </source>
</evidence>
<feature type="compositionally biased region" description="Basic and acidic residues" evidence="1">
    <location>
        <begin position="95"/>
        <end position="121"/>
    </location>
</feature>
<protein>
    <submittedName>
        <fullName evidence="2">Uncharacterized protein</fullName>
    </submittedName>
</protein>
<dbReference type="RefSeq" id="XP_002769255.1">
    <property type="nucleotide sequence ID" value="XM_002769209.1"/>
</dbReference>
<evidence type="ECO:0000313" key="2">
    <source>
        <dbReference type="EMBL" id="EER01973.1"/>
    </source>
</evidence>
<feature type="non-terminal residue" evidence="2">
    <location>
        <position position="133"/>
    </location>
</feature>
<dbReference type="AlphaFoldDB" id="C5LMT2"/>
<evidence type="ECO:0000256" key="1">
    <source>
        <dbReference type="SAM" id="MobiDB-lite"/>
    </source>
</evidence>
<sequence>MGSEHRSAYSYCEAHNEVATDMQEKENCDDGAASSGNKEQSSQEEGVIVLSRKHDGNTNSPVGTHVDCWSAADHRSGHSEKVSNIGESKPNGPRQYDKPHVQEEWAAREGKQAVDEKHGEEAVTQSITGWHLR</sequence>